<comment type="caution">
    <text evidence="1">The sequence shown here is derived from an EMBL/GenBank/DDBJ whole genome shotgun (WGS) entry which is preliminary data.</text>
</comment>
<dbReference type="OrthoDB" id="591587at2759"/>
<evidence type="ECO:0000313" key="2">
    <source>
        <dbReference type="Proteomes" id="UP000250321"/>
    </source>
</evidence>
<organism evidence="1 2">
    <name type="scientific">Prunus yedoensis var. nudiflora</name>
    <dbReference type="NCBI Taxonomy" id="2094558"/>
    <lineage>
        <taxon>Eukaryota</taxon>
        <taxon>Viridiplantae</taxon>
        <taxon>Streptophyta</taxon>
        <taxon>Embryophyta</taxon>
        <taxon>Tracheophyta</taxon>
        <taxon>Spermatophyta</taxon>
        <taxon>Magnoliopsida</taxon>
        <taxon>eudicotyledons</taxon>
        <taxon>Gunneridae</taxon>
        <taxon>Pentapetalae</taxon>
        <taxon>rosids</taxon>
        <taxon>fabids</taxon>
        <taxon>Rosales</taxon>
        <taxon>Rosaceae</taxon>
        <taxon>Amygdaloideae</taxon>
        <taxon>Amygdaleae</taxon>
        <taxon>Prunus</taxon>
    </lineage>
</organism>
<dbReference type="EMBL" id="PJQY01000635">
    <property type="protein sequence ID" value="PQQ09241.1"/>
    <property type="molecule type" value="Genomic_DNA"/>
</dbReference>
<proteinExistence type="predicted"/>
<sequence>MANDIESSKDHTSIVVEDNLLEELKESMRGKLGPDRSPLPSTCCIFKVPQVLRRHNPKAYINLTLSPSDPFIDTVNNSNAWKL</sequence>
<protein>
    <submittedName>
        <fullName evidence="1">UPF0481 protein</fullName>
    </submittedName>
</protein>
<reference evidence="1 2" key="1">
    <citation type="submission" date="2018-02" db="EMBL/GenBank/DDBJ databases">
        <title>Draft genome of wild Prunus yedoensis var. nudiflora.</title>
        <authorList>
            <person name="Baek S."/>
            <person name="Kim J.-H."/>
            <person name="Choi K."/>
            <person name="Kim G.-B."/>
            <person name="Cho A."/>
            <person name="Jang H."/>
            <person name="Shin C.-H."/>
            <person name="Yu H.-J."/>
            <person name="Mun J.-H."/>
        </authorList>
    </citation>
    <scope>NUCLEOTIDE SEQUENCE [LARGE SCALE GENOMIC DNA]</scope>
    <source>
        <strain evidence="2">cv. Jeju island</strain>
        <tissue evidence="1">Leaf</tissue>
    </source>
</reference>
<dbReference type="AlphaFoldDB" id="A0A314YWT6"/>
<accession>A0A314YWT6</accession>
<gene>
    <name evidence="1" type="ORF">Pyn_26239</name>
</gene>
<keyword evidence="2" id="KW-1185">Reference proteome</keyword>
<dbReference type="Proteomes" id="UP000250321">
    <property type="component" value="Unassembled WGS sequence"/>
</dbReference>
<name>A0A314YWT6_PRUYE</name>
<evidence type="ECO:0000313" key="1">
    <source>
        <dbReference type="EMBL" id="PQQ09241.1"/>
    </source>
</evidence>